<dbReference type="PANTHER" id="PTHR45947">
    <property type="entry name" value="SULFOQUINOVOSYL TRANSFERASE SQD2"/>
    <property type="match status" value="1"/>
</dbReference>
<dbReference type="Pfam" id="PF00534">
    <property type="entry name" value="Glycos_transf_1"/>
    <property type="match status" value="1"/>
</dbReference>
<dbReference type="Gene3D" id="3.40.50.2000">
    <property type="entry name" value="Glycogen Phosphorylase B"/>
    <property type="match status" value="1"/>
</dbReference>
<feature type="domain" description="Glycosyl transferase family 1" evidence="2">
    <location>
        <begin position="176"/>
        <end position="319"/>
    </location>
</feature>
<protein>
    <recommendedName>
        <fullName evidence="2">Glycosyl transferase family 1 domain-containing protein</fullName>
    </recommendedName>
</protein>
<gene>
    <name evidence="3" type="ORF">GCM10023349_28900</name>
</gene>
<sequence length="359" mass="38959">MSRSLGFTGDIVFVSGTESMWGAERSLLGLASGIHDRTPNRVSLVGTSGALVDEWRRALPDCPAETVRLPPRFLRELSLVLAAWRRAPRGSALVLFEFRLIVTLPLLVMLARVKGMRVVVDVHDSPEESSRRALIAQLLRLVDSAVCVSSYIAEQLPTTRTHVVFRPMDTASPAERTVDLDRIVVGVIGQIARHKRVEAAFKLISAGENRMSCVVRGASSGVDGENYLAEVNAAAVEIGGRRAMVEPAVEPAHALDGIDVLFAGNPMEPSSRAVAEAQMRGIPAVVPDRGGAQEFIKDRVTGFVYPVDDPGSIATDLLGMSSQDWETMSRRARAWAASEFDRDSQVAKYVNAVWARASD</sequence>
<evidence type="ECO:0000313" key="3">
    <source>
        <dbReference type="EMBL" id="GAA4708397.1"/>
    </source>
</evidence>
<keyword evidence="1" id="KW-0808">Transferase</keyword>
<name>A0ABP8XLT9_9ACTN</name>
<keyword evidence="4" id="KW-1185">Reference proteome</keyword>
<evidence type="ECO:0000259" key="2">
    <source>
        <dbReference type="Pfam" id="PF00534"/>
    </source>
</evidence>
<dbReference type="PANTHER" id="PTHR45947:SF3">
    <property type="entry name" value="SULFOQUINOVOSYL TRANSFERASE SQD2"/>
    <property type="match status" value="1"/>
</dbReference>
<dbReference type="SUPFAM" id="SSF53756">
    <property type="entry name" value="UDP-Glycosyltransferase/glycogen phosphorylase"/>
    <property type="match status" value="1"/>
</dbReference>
<dbReference type="Proteomes" id="UP001499974">
    <property type="component" value="Unassembled WGS sequence"/>
</dbReference>
<proteinExistence type="predicted"/>
<dbReference type="CDD" id="cd03801">
    <property type="entry name" value="GT4_PimA-like"/>
    <property type="match status" value="1"/>
</dbReference>
<dbReference type="InterPro" id="IPR001296">
    <property type="entry name" value="Glyco_trans_1"/>
</dbReference>
<comment type="caution">
    <text evidence="3">The sequence shown here is derived from an EMBL/GenBank/DDBJ whole genome shotgun (WGS) entry which is preliminary data.</text>
</comment>
<reference evidence="4" key="1">
    <citation type="journal article" date="2019" name="Int. J. Syst. Evol. Microbiol.">
        <title>The Global Catalogue of Microorganisms (GCM) 10K type strain sequencing project: providing services to taxonomists for standard genome sequencing and annotation.</title>
        <authorList>
            <consortium name="The Broad Institute Genomics Platform"/>
            <consortium name="The Broad Institute Genome Sequencing Center for Infectious Disease"/>
            <person name="Wu L."/>
            <person name="Ma J."/>
        </authorList>
    </citation>
    <scope>NUCLEOTIDE SEQUENCE [LARGE SCALE GENOMIC DNA]</scope>
    <source>
        <strain evidence="4">JCM 18531</strain>
    </source>
</reference>
<evidence type="ECO:0000313" key="4">
    <source>
        <dbReference type="Proteomes" id="UP001499974"/>
    </source>
</evidence>
<dbReference type="InterPro" id="IPR050194">
    <property type="entry name" value="Glycosyltransferase_grp1"/>
</dbReference>
<organism evidence="3 4">
    <name type="scientific">Nocardioides conyzicola</name>
    <dbReference type="NCBI Taxonomy" id="1651781"/>
    <lineage>
        <taxon>Bacteria</taxon>
        <taxon>Bacillati</taxon>
        <taxon>Actinomycetota</taxon>
        <taxon>Actinomycetes</taxon>
        <taxon>Propionibacteriales</taxon>
        <taxon>Nocardioidaceae</taxon>
        <taxon>Nocardioides</taxon>
    </lineage>
</organism>
<dbReference type="EMBL" id="BAABKM010000002">
    <property type="protein sequence ID" value="GAA4708397.1"/>
    <property type="molecule type" value="Genomic_DNA"/>
</dbReference>
<evidence type="ECO:0000256" key="1">
    <source>
        <dbReference type="ARBA" id="ARBA00022679"/>
    </source>
</evidence>
<accession>A0ABP8XLT9</accession>